<dbReference type="Proteomes" id="UP001497457">
    <property type="component" value="Chromosome 5rd"/>
</dbReference>
<evidence type="ECO:0000256" key="5">
    <source>
        <dbReference type="SAM" id="MobiDB-lite"/>
    </source>
</evidence>
<feature type="region of interest" description="Disordered" evidence="5">
    <location>
        <begin position="343"/>
        <end position="368"/>
    </location>
</feature>
<evidence type="ECO:0000313" key="7">
    <source>
        <dbReference type="EMBL" id="CAL5065928.1"/>
    </source>
</evidence>
<keyword evidence="3" id="KW-0862">Zinc</keyword>
<reference evidence="8" key="1">
    <citation type="submission" date="2024-06" db="EMBL/GenBank/DDBJ databases">
        <authorList>
            <person name="Ryan C."/>
        </authorList>
    </citation>
    <scope>NUCLEOTIDE SEQUENCE [LARGE SCALE GENOMIC DNA]</scope>
</reference>
<keyword evidence="2 4" id="KW-0863">Zinc-finger</keyword>
<feature type="region of interest" description="Disordered" evidence="5">
    <location>
        <begin position="702"/>
        <end position="854"/>
    </location>
</feature>
<feature type="domain" description="RanBP2-type" evidence="6">
    <location>
        <begin position="405"/>
        <end position="434"/>
    </location>
</feature>
<proteinExistence type="predicted"/>
<evidence type="ECO:0000313" key="8">
    <source>
        <dbReference type="Proteomes" id="UP001497457"/>
    </source>
</evidence>
<evidence type="ECO:0000256" key="1">
    <source>
        <dbReference type="ARBA" id="ARBA00022723"/>
    </source>
</evidence>
<evidence type="ECO:0000256" key="2">
    <source>
        <dbReference type="ARBA" id="ARBA00022771"/>
    </source>
</evidence>
<dbReference type="SMART" id="SM00547">
    <property type="entry name" value="ZnF_RBZ"/>
    <property type="match status" value="2"/>
</dbReference>
<keyword evidence="8" id="KW-1185">Reference proteome</keyword>
<feature type="compositionally biased region" description="Pro residues" evidence="5">
    <location>
        <begin position="343"/>
        <end position="359"/>
    </location>
</feature>
<dbReference type="Pfam" id="PF00641">
    <property type="entry name" value="Zn_ribbon_RanBP"/>
    <property type="match status" value="2"/>
</dbReference>
<feature type="compositionally biased region" description="Acidic residues" evidence="5">
    <location>
        <begin position="542"/>
        <end position="555"/>
    </location>
</feature>
<name>A0ABC9EXG1_9POAL</name>
<accession>A0ABC9EXG1</accession>
<organism evidence="7 8">
    <name type="scientific">Urochloa decumbens</name>
    <dbReference type="NCBI Taxonomy" id="240449"/>
    <lineage>
        <taxon>Eukaryota</taxon>
        <taxon>Viridiplantae</taxon>
        <taxon>Streptophyta</taxon>
        <taxon>Embryophyta</taxon>
        <taxon>Tracheophyta</taxon>
        <taxon>Spermatophyta</taxon>
        <taxon>Magnoliopsida</taxon>
        <taxon>Liliopsida</taxon>
        <taxon>Poales</taxon>
        <taxon>Poaceae</taxon>
        <taxon>PACMAD clade</taxon>
        <taxon>Panicoideae</taxon>
        <taxon>Panicodae</taxon>
        <taxon>Paniceae</taxon>
        <taxon>Melinidinae</taxon>
        <taxon>Urochloa</taxon>
    </lineage>
</organism>
<dbReference type="PANTHER" id="PTHR23111">
    <property type="entry name" value="ZINC FINGER PROTEIN"/>
    <property type="match status" value="1"/>
</dbReference>
<feature type="domain" description="RanBP2-type" evidence="6">
    <location>
        <begin position="372"/>
        <end position="401"/>
    </location>
</feature>
<dbReference type="EMBL" id="OZ075115">
    <property type="protein sequence ID" value="CAL5065928.1"/>
    <property type="molecule type" value="Genomic_DNA"/>
</dbReference>
<dbReference type="PANTHER" id="PTHR23111:SF29">
    <property type="entry name" value="OS07G0404300 PROTEIN"/>
    <property type="match status" value="1"/>
</dbReference>
<keyword evidence="1" id="KW-0479">Metal-binding</keyword>
<dbReference type="PROSITE" id="PS50199">
    <property type="entry name" value="ZF_RANBP2_2"/>
    <property type="match status" value="2"/>
</dbReference>
<dbReference type="AlphaFoldDB" id="A0ABC9EXG1"/>
<evidence type="ECO:0000256" key="3">
    <source>
        <dbReference type="ARBA" id="ARBA00022833"/>
    </source>
</evidence>
<feature type="compositionally biased region" description="Basic and acidic residues" evidence="5">
    <location>
        <begin position="588"/>
        <end position="601"/>
    </location>
</feature>
<feature type="compositionally biased region" description="Basic and acidic residues" evidence="5">
    <location>
        <begin position="521"/>
        <end position="533"/>
    </location>
</feature>
<dbReference type="FunFam" id="4.10.1060.10:FF:000014">
    <property type="entry name" value="Putative zinc finger, RanBP2-type"/>
    <property type="match status" value="1"/>
</dbReference>
<evidence type="ECO:0000256" key="4">
    <source>
        <dbReference type="PROSITE-ProRule" id="PRU00322"/>
    </source>
</evidence>
<gene>
    <name evidence="7" type="ORF">URODEC1_LOCUS100186</name>
</gene>
<feature type="compositionally biased region" description="Polar residues" evidence="5">
    <location>
        <begin position="826"/>
        <end position="836"/>
    </location>
</feature>
<feature type="region of interest" description="Disordered" evidence="5">
    <location>
        <begin position="494"/>
        <end position="678"/>
    </location>
</feature>
<protein>
    <recommendedName>
        <fullName evidence="6">RanBP2-type domain-containing protein</fullName>
    </recommendedName>
</protein>
<dbReference type="PROSITE" id="PS01358">
    <property type="entry name" value="ZF_RANBP2_1"/>
    <property type="match status" value="2"/>
</dbReference>
<reference evidence="7 8" key="2">
    <citation type="submission" date="2024-10" db="EMBL/GenBank/DDBJ databases">
        <authorList>
            <person name="Ryan C."/>
        </authorList>
    </citation>
    <scope>NUCLEOTIDE SEQUENCE [LARGE SCALE GENOMIC DNA]</scope>
</reference>
<dbReference type="InterPro" id="IPR036443">
    <property type="entry name" value="Znf_RanBP2_sf"/>
</dbReference>
<feature type="compositionally biased region" description="Basic and acidic residues" evidence="5">
    <location>
        <begin position="840"/>
        <end position="854"/>
    </location>
</feature>
<sequence>MAAYHRPSLLLRRRRSIPAPSSLLVLLHHRALASSSSPPSPPAPASSKPPALSARLAFVFDQLDAIDRSRSSDISARDAALRRIQSWRRPAPPPEAPPLEGEAAPGPDPGPGAEPDEPTKEVEVVAAAAGDEVARMSMEEVLRREVELVHPWPEWIELMERLAQQRYFDLGRAGGADEASMAAAVPMDLSEVSEEAGFDFSRDWTTVKNACMNFGRDRFDILKSLPRKDLQILVGHGCPSMDAKAVFSAKLIRKLVHLDEGDVCSSCNLRNVCSRGYILTRKEDEARTLDVMRILLIYGFDHIKETVENKPLLKLKSLKTVVRKLIHEIVKLSAVPIDPNLPPPIIRKPPPKVKQPPPPPKKRVGRDDVEMKKGDWLCPKCDFMNFAKNNVCLQCDAKRPKRQLLPGEWECPRCNFLNYRRNMSCFHCEHDRPADEYARSQMEAKQSALQRRLERPSRKSDVSSAWNFDFDDNESDGADVAAFEFADSSKARESSSVENMSYRDSARGSEDEEFRMAETMGKGRDNKFSERDSLPSSRVGFDDFDDEEDDIDSYELDLSKGSQTGGVKRMSYSDLENASDSEGFGEFDNSRKSRYAAKDDTTVSADEDEFEDQPSLRSSHLADSWHKTRGQSDSSNRYRRASLGSESEGINSDLDEDTDRGFRGRQSHSQGNPDRASVRHNALAYSDDEPFPDDMDSGMVERFQSRRTKPSTNISVNFRGRSRSVNDRQSRGDSYGRTKRNEQFNGGDRYSRTKRNEQFNGGDRYGRTERNEQFNGGNRYGRTERNEQFNGGDRHGRTERNGQFNGFGMHHGGPVSNRSRRGRGSQLDNGSRGSQRNVRRNWDRSDFDGRHSRF</sequence>
<dbReference type="Gene3D" id="4.10.1060.10">
    <property type="entry name" value="Zinc finger, RanBP2-type"/>
    <property type="match status" value="2"/>
</dbReference>
<dbReference type="InterPro" id="IPR001876">
    <property type="entry name" value="Znf_RanBP2"/>
</dbReference>
<dbReference type="GO" id="GO:0008270">
    <property type="term" value="F:zinc ion binding"/>
    <property type="evidence" value="ECO:0007669"/>
    <property type="project" value="UniProtKB-KW"/>
</dbReference>
<dbReference type="SUPFAM" id="SSF90209">
    <property type="entry name" value="Ran binding protein zinc finger-like"/>
    <property type="match status" value="1"/>
</dbReference>
<evidence type="ECO:0000259" key="6">
    <source>
        <dbReference type="PROSITE" id="PS50199"/>
    </source>
</evidence>
<feature type="region of interest" description="Disordered" evidence="5">
    <location>
        <begin position="85"/>
        <end position="120"/>
    </location>
</feature>
<feature type="compositionally biased region" description="Basic and acidic residues" evidence="5">
    <location>
        <begin position="781"/>
        <end position="800"/>
    </location>
</feature>
<feature type="compositionally biased region" description="Basic and acidic residues" evidence="5">
    <location>
        <begin position="724"/>
        <end position="742"/>
    </location>
</feature>